<dbReference type="InterPro" id="IPR036390">
    <property type="entry name" value="WH_DNA-bd_sf"/>
</dbReference>
<dbReference type="SUPFAM" id="SSF46785">
    <property type="entry name" value="Winged helix' DNA-binding domain"/>
    <property type="match status" value="1"/>
</dbReference>
<dbReference type="InterPro" id="IPR005471">
    <property type="entry name" value="Tscrpt_reg_IclR_N"/>
</dbReference>
<comment type="caution">
    <text evidence="6">The sequence shown here is derived from an EMBL/GenBank/DDBJ whole genome shotgun (WGS) entry which is preliminary data.</text>
</comment>
<dbReference type="PANTHER" id="PTHR30136:SF24">
    <property type="entry name" value="HTH-TYPE TRANSCRIPTIONAL REPRESSOR ALLR"/>
    <property type="match status" value="1"/>
</dbReference>
<dbReference type="PANTHER" id="PTHR30136">
    <property type="entry name" value="HELIX-TURN-HELIX TRANSCRIPTIONAL REGULATOR, ICLR FAMILY"/>
    <property type="match status" value="1"/>
</dbReference>
<accession>A0A4Q9KAW4</accession>
<dbReference type="InterPro" id="IPR050707">
    <property type="entry name" value="HTH_MetabolicPath_Reg"/>
</dbReference>
<dbReference type="GO" id="GO:0003677">
    <property type="term" value="F:DNA binding"/>
    <property type="evidence" value="ECO:0007669"/>
    <property type="project" value="UniProtKB-KW"/>
</dbReference>
<dbReference type="PROSITE" id="PS51078">
    <property type="entry name" value="ICLR_ED"/>
    <property type="match status" value="1"/>
</dbReference>
<evidence type="ECO:0000259" key="4">
    <source>
        <dbReference type="PROSITE" id="PS51077"/>
    </source>
</evidence>
<feature type="domain" description="HTH iclR-type" evidence="4">
    <location>
        <begin position="8"/>
        <end position="68"/>
    </location>
</feature>
<dbReference type="RefSeq" id="WP_131169902.1">
    <property type="nucleotide sequence ID" value="NZ_SDMQ01000018.1"/>
</dbReference>
<reference evidence="6 7" key="1">
    <citation type="submission" date="2019-01" db="EMBL/GenBank/DDBJ databases">
        <title>Lactibacter flavus gen. nov., sp. nov., a novel bacterium of the family Propionibacteriaceae isolated from raw milk and dairy products.</title>
        <authorList>
            <person name="Huptas C."/>
            <person name="Wenning M."/>
            <person name="Breitenwieser F."/>
            <person name="Doll E."/>
            <person name="Von Neubeck M."/>
            <person name="Busse H.-J."/>
            <person name="Scherer S."/>
        </authorList>
    </citation>
    <scope>NUCLEOTIDE SEQUENCE [LARGE SCALE GENOMIC DNA]</scope>
    <source>
        <strain evidence="6 7">KCTC 33808</strain>
    </source>
</reference>
<dbReference type="SMART" id="SM00346">
    <property type="entry name" value="HTH_ICLR"/>
    <property type="match status" value="1"/>
</dbReference>
<dbReference type="GO" id="GO:0045892">
    <property type="term" value="P:negative regulation of DNA-templated transcription"/>
    <property type="evidence" value="ECO:0007669"/>
    <property type="project" value="TreeGrafter"/>
</dbReference>
<evidence type="ECO:0000256" key="1">
    <source>
        <dbReference type="ARBA" id="ARBA00023015"/>
    </source>
</evidence>
<dbReference type="GO" id="GO:0003700">
    <property type="term" value="F:DNA-binding transcription factor activity"/>
    <property type="evidence" value="ECO:0007669"/>
    <property type="project" value="TreeGrafter"/>
</dbReference>
<dbReference type="OrthoDB" id="8479143at2"/>
<dbReference type="InterPro" id="IPR014757">
    <property type="entry name" value="Tscrpt_reg_IclR_C"/>
</dbReference>
<evidence type="ECO:0000313" key="7">
    <source>
        <dbReference type="Proteomes" id="UP000292373"/>
    </source>
</evidence>
<keyword evidence="7" id="KW-1185">Reference proteome</keyword>
<keyword evidence="3" id="KW-0804">Transcription</keyword>
<keyword evidence="2" id="KW-0238">DNA-binding</keyword>
<dbReference type="Pfam" id="PF01614">
    <property type="entry name" value="IclR_C"/>
    <property type="match status" value="1"/>
</dbReference>
<dbReference type="Gene3D" id="3.30.450.40">
    <property type="match status" value="1"/>
</dbReference>
<dbReference type="AlphaFoldDB" id="A0A4Q9KAW4"/>
<sequence>MATEPTLINSVVRALTLLELVADEGRPVSAKRLARLAGLPLPTTYHLLRTLVHQGYLVRTDEGYVVGDLPGHLARASHGSTHSQRVRAVLRTLHQDLDAATYLAVLVDGEVELVDIVDSPSVPRTDLWVGLHDAAHATALGKAIIGSLPDDERRAYLLRHPMFDLTRHTKTRVRALLAELDEHSGVVVDDQEYAIGTACVAVRLPSRHVTGAVAVSVPSGEVHRVLDQVRSLRRAAHVIGVAYGVDGGDVSPITM</sequence>
<dbReference type="InterPro" id="IPR029016">
    <property type="entry name" value="GAF-like_dom_sf"/>
</dbReference>
<name>A0A4Q9KAW4_9ACTN</name>
<dbReference type="Pfam" id="PF09339">
    <property type="entry name" value="HTH_IclR"/>
    <property type="match status" value="1"/>
</dbReference>
<protein>
    <submittedName>
        <fullName evidence="6">IclR family transcriptional regulator</fullName>
    </submittedName>
</protein>
<evidence type="ECO:0000259" key="5">
    <source>
        <dbReference type="PROSITE" id="PS51078"/>
    </source>
</evidence>
<dbReference type="Gene3D" id="1.10.10.10">
    <property type="entry name" value="Winged helix-like DNA-binding domain superfamily/Winged helix DNA-binding domain"/>
    <property type="match status" value="1"/>
</dbReference>
<evidence type="ECO:0000313" key="6">
    <source>
        <dbReference type="EMBL" id="TBT82727.1"/>
    </source>
</evidence>
<organism evidence="6 7">
    <name type="scientific">Propioniciclava sinopodophylli</name>
    <dbReference type="NCBI Taxonomy" id="1837344"/>
    <lineage>
        <taxon>Bacteria</taxon>
        <taxon>Bacillati</taxon>
        <taxon>Actinomycetota</taxon>
        <taxon>Actinomycetes</taxon>
        <taxon>Propionibacteriales</taxon>
        <taxon>Propionibacteriaceae</taxon>
        <taxon>Propioniciclava</taxon>
    </lineage>
</organism>
<dbReference type="PROSITE" id="PS51077">
    <property type="entry name" value="HTH_ICLR"/>
    <property type="match status" value="1"/>
</dbReference>
<keyword evidence="1" id="KW-0805">Transcription regulation</keyword>
<proteinExistence type="predicted"/>
<gene>
    <name evidence="6" type="ORF">ET989_13615</name>
</gene>
<evidence type="ECO:0000256" key="2">
    <source>
        <dbReference type="ARBA" id="ARBA00023125"/>
    </source>
</evidence>
<dbReference type="EMBL" id="SDMQ01000018">
    <property type="protein sequence ID" value="TBT82727.1"/>
    <property type="molecule type" value="Genomic_DNA"/>
</dbReference>
<evidence type="ECO:0000256" key="3">
    <source>
        <dbReference type="ARBA" id="ARBA00023163"/>
    </source>
</evidence>
<dbReference type="InterPro" id="IPR036388">
    <property type="entry name" value="WH-like_DNA-bd_sf"/>
</dbReference>
<feature type="domain" description="IclR-ED" evidence="5">
    <location>
        <begin position="68"/>
        <end position="245"/>
    </location>
</feature>
<dbReference type="Proteomes" id="UP000292373">
    <property type="component" value="Unassembled WGS sequence"/>
</dbReference>
<dbReference type="SUPFAM" id="SSF55781">
    <property type="entry name" value="GAF domain-like"/>
    <property type="match status" value="1"/>
</dbReference>